<evidence type="ECO:0000256" key="1">
    <source>
        <dbReference type="SAM" id="MobiDB-lite"/>
    </source>
</evidence>
<feature type="region of interest" description="Disordered" evidence="1">
    <location>
        <begin position="385"/>
        <end position="450"/>
    </location>
</feature>
<protein>
    <submittedName>
        <fullName evidence="2">Uncharacterized protein</fullName>
    </submittedName>
</protein>
<gene>
    <name evidence="2" type="ORF">OCTVUL_1B007785</name>
</gene>
<feature type="compositionally biased region" description="Polar residues" evidence="1">
    <location>
        <begin position="24"/>
        <end position="33"/>
    </location>
</feature>
<feature type="region of interest" description="Disordered" evidence="1">
    <location>
        <begin position="579"/>
        <end position="625"/>
    </location>
</feature>
<keyword evidence="3" id="KW-1185">Reference proteome</keyword>
<feature type="region of interest" description="Disordered" evidence="1">
    <location>
        <begin position="79"/>
        <end position="104"/>
    </location>
</feature>
<organism evidence="2 3">
    <name type="scientific">Octopus vulgaris</name>
    <name type="common">Common octopus</name>
    <dbReference type="NCBI Taxonomy" id="6645"/>
    <lineage>
        <taxon>Eukaryota</taxon>
        <taxon>Metazoa</taxon>
        <taxon>Spiralia</taxon>
        <taxon>Lophotrochozoa</taxon>
        <taxon>Mollusca</taxon>
        <taxon>Cephalopoda</taxon>
        <taxon>Coleoidea</taxon>
        <taxon>Octopodiformes</taxon>
        <taxon>Octopoda</taxon>
        <taxon>Incirrata</taxon>
        <taxon>Octopodidae</taxon>
        <taxon>Octopus</taxon>
    </lineage>
</organism>
<feature type="compositionally biased region" description="Polar residues" evidence="1">
    <location>
        <begin position="414"/>
        <end position="424"/>
    </location>
</feature>
<feature type="region of interest" description="Disordered" evidence="1">
    <location>
        <begin position="1"/>
        <end position="39"/>
    </location>
</feature>
<feature type="region of interest" description="Disordered" evidence="1">
    <location>
        <begin position="279"/>
        <end position="300"/>
    </location>
</feature>
<feature type="compositionally biased region" description="Polar residues" evidence="1">
    <location>
        <begin position="93"/>
        <end position="104"/>
    </location>
</feature>
<feature type="compositionally biased region" description="Polar residues" evidence="1">
    <location>
        <begin position="385"/>
        <end position="406"/>
    </location>
</feature>
<reference evidence="2" key="1">
    <citation type="submission" date="2023-08" db="EMBL/GenBank/DDBJ databases">
        <authorList>
            <person name="Alioto T."/>
            <person name="Alioto T."/>
            <person name="Gomez Garrido J."/>
        </authorList>
    </citation>
    <scope>NUCLEOTIDE SEQUENCE</scope>
</reference>
<feature type="compositionally biased region" description="Basic and acidic residues" evidence="1">
    <location>
        <begin position="279"/>
        <end position="288"/>
    </location>
</feature>
<evidence type="ECO:0000313" key="3">
    <source>
        <dbReference type="Proteomes" id="UP001162480"/>
    </source>
</evidence>
<sequence length="625" mass="68742">MSNAPSKGMAEGTLKSVGDAEFATSPNGHTTECSDTEMEYKRNCVDQKDAPRKSQSYNRLGSQCYSKLPLPYQSALSDNKTFKDSINPDEVNEANTLSSPSFNSKANPQLSYHLDSPLRSCQKQSGSRFLRCELCNKLFSEDDAKNEDAHISKKKITVCQVCNQKYSVLEDIADKKPPPKEILDNSLLPTTYPPKLVYDNCNDIPSKNIKQIKNGSQIVVSDTNTKTEHLLKNVKQEPVSENDGNLSTGIKLPLKHSFQSSCSFFLTTNLKPCIKRNQEVKNKKKDSVPSENTNKKARLGDSDLAKNVSADQEQLVTVDVSKNTVACSPVLPKVYGTEGYSQNYFKLEPPNVSDCAKEAKKTVHIKSKSTNETDFTFKLPSVTSTYSTGKNVNKSKSDPTSNTYTFEGSMMWNPVTNIPTTQEQQKSDKKDGISETNSCPKSERKDDESTYSCEGSLFIKPVLPNEFAFEGTLYIKPDSPHFLQTTVDSSPATSTASPSNLTNKIVNIQSVFTSSGQVISSVTVPATDQSRTISNNQRMPTNVCRTYARTTTTNSTVVPRMTSSIPTSMPKVQKIISEEKKDLPVRKQALNSGSGGGHTDFSVKSILSTPDRRGTVGNSGMPQEQ</sequence>
<dbReference type="EMBL" id="CATOCA020000002">
    <property type="protein sequence ID" value="CAJ1099378.1"/>
    <property type="molecule type" value="Genomic_DNA"/>
</dbReference>
<comment type="caution">
    <text evidence="2">The sequence shown here is derived from an EMBL/GenBank/DDBJ whole genome shotgun (WGS) entry which is preliminary data.</text>
</comment>
<dbReference type="Proteomes" id="UP001162480">
    <property type="component" value="Unassembled WGS sequence"/>
</dbReference>
<evidence type="ECO:0000313" key="2">
    <source>
        <dbReference type="EMBL" id="CAJ1099378.1"/>
    </source>
</evidence>
<name>A0AA36HHI3_OCTVU</name>
<proteinExistence type="predicted"/>
<accession>A0AA36HHI3</accession>
<feature type="compositionally biased region" description="Polar residues" evidence="1">
    <location>
        <begin position="616"/>
        <end position="625"/>
    </location>
</feature>
<dbReference type="AlphaFoldDB" id="A0AA36HHI3"/>